<evidence type="ECO:0000313" key="1">
    <source>
        <dbReference type="EMBL" id="MDY2588297.1"/>
    </source>
</evidence>
<gene>
    <name evidence="1" type="ORF">SNF14_13190</name>
</gene>
<dbReference type="RefSeq" id="WP_320556645.1">
    <property type="nucleotide sequence ID" value="NZ_JAXDAE010000015.1"/>
</dbReference>
<organism evidence="1 2">
    <name type="scientific">Winogradskyella aquimaris</name>
    <dbReference type="NCBI Taxonomy" id="864074"/>
    <lineage>
        <taxon>Bacteria</taxon>
        <taxon>Pseudomonadati</taxon>
        <taxon>Bacteroidota</taxon>
        <taxon>Flavobacteriia</taxon>
        <taxon>Flavobacteriales</taxon>
        <taxon>Flavobacteriaceae</taxon>
        <taxon>Winogradskyella</taxon>
    </lineage>
</organism>
<keyword evidence="2" id="KW-1185">Reference proteome</keyword>
<dbReference type="EMBL" id="JAXDAE010000015">
    <property type="protein sequence ID" value="MDY2588297.1"/>
    <property type="molecule type" value="Genomic_DNA"/>
</dbReference>
<comment type="caution">
    <text evidence="1">The sequence shown here is derived from an EMBL/GenBank/DDBJ whole genome shotgun (WGS) entry which is preliminary data.</text>
</comment>
<protein>
    <recommendedName>
        <fullName evidence="3">SpoIIAA-like</fullName>
    </recommendedName>
</protein>
<proteinExistence type="predicted"/>
<sequence length="135" mass="15854">MSNSIAHNTTETYKHLKVKLGDIYLFDDFFVGEFDEGVDINFRNFSDISEIVKTYFENRPFGFISNRVNSYSLNLNDAELFNESFPNLKAYAVVAYNSITERVFEIENYFFKFNRKAFKDIDEAISWIKNLSCTN</sequence>
<dbReference type="Proteomes" id="UP001285855">
    <property type="component" value="Unassembled WGS sequence"/>
</dbReference>
<accession>A0ABU5EPM1</accession>
<evidence type="ECO:0008006" key="3">
    <source>
        <dbReference type="Google" id="ProtNLM"/>
    </source>
</evidence>
<reference evidence="1 2" key="1">
    <citation type="submission" date="2023-11" db="EMBL/GenBank/DDBJ databases">
        <title>Winogradskyella pelagius sp. nov., isolated from coastal sediment.</title>
        <authorList>
            <person name="Li F."/>
        </authorList>
    </citation>
    <scope>NUCLEOTIDE SEQUENCE [LARGE SCALE GENOMIC DNA]</scope>
    <source>
        <strain evidence="1 2">KCTC 23502</strain>
    </source>
</reference>
<evidence type="ECO:0000313" key="2">
    <source>
        <dbReference type="Proteomes" id="UP001285855"/>
    </source>
</evidence>
<name>A0ABU5EPM1_9FLAO</name>
<dbReference type="SUPFAM" id="SSF52091">
    <property type="entry name" value="SpoIIaa-like"/>
    <property type="match status" value="1"/>
</dbReference>
<dbReference type="InterPro" id="IPR036513">
    <property type="entry name" value="STAS_dom_sf"/>
</dbReference>